<feature type="region of interest" description="Disordered" evidence="1">
    <location>
        <begin position="1343"/>
        <end position="1408"/>
    </location>
</feature>
<proteinExistence type="predicted"/>
<keyword evidence="2" id="KW-0732">Signal</keyword>
<feature type="signal peptide" evidence="2">
    <location>
        <begin position="1"/>
        <end position="22"/>
    </location>
</feature>
<name>A0A7R8W8R1_9CRUS</name>
<dbReference type="EMBL" id="OB660386">
    <property type="protein sequence ID" value="CAD7224505.1"/>
    <property type="molecule type" value="Genomic_DNA"/>
</dbReference>
<evidence type="ECO:0000256" key="1">
    <source>
        <dbReference type="SAM" id="MobiDB-lite"/>
    </source>
</evidence>
<protein>
    <submittedName>
        <fullName evidence="3">Uncharacterized protein</fullName>
    </submittedName>
</protein>
<feature type="compositionally biased region" description="Acidic residues" evidence="1">
    <location>
        <begin position="770"/>
        <end position="789"/>
    </location>
</feature>
<feature type="compositionally biased region" description="Gly residues" evidence="1">
    <location>
        <begin position="1345"/>
        <end position="1388"/>
    </location>
</feature>
<evidence type="ECO:0000313" key="3">
    <source>
        <dbReference type="EMBL" id="CAD7224505.1"/>
    </source>
</evidence>
<evidence type="ECO:0000256" key="2">
    <source>
        <dbReference type="SAM" id="SignalP"/>
    </source>
</evidence>
<accession>A0A7R8W8R1</accession>
<organism evidence="3">
    <name type="scientific">Cyprideis torosa</name>
    <dbReference type="NCBI Taxonomy" id="163714"/>
    <lineage>
        <taxon>Eukaryota</taxon>
        <taxon>Metazoa</taxon>
        <taxon>Ecdysozoa</taxon>
        <taxon>Arthropoda</taxon>
        <taxon>Crustacea</taxon>
        <taxon>Oligostraca</taxon>
        <taxon>Ostracoda</taxon>
        <taxon>Podocopa</taxon>
        <taxon>Podocopida</taxon>
        <taxon>Cytherocopina</taxon>
        <taxon>Cytheroidea</taxon>
        <taxon>Cytherideidae</taxon>
        <taxon>Cyprideis</taxon>
    </lineage>
</organism>
<feature type="region of interest" description="Disordered" evidence="1">
    <location>
        <begin position="967"/>
        <end position="1003"/>
    </location>
</feature>
<feature type="region of interest" description="Disordered" evidence="1">
    <location>
        <begin position="743"/>
        <end position="789"/>
    </location>
</feature>
<feature type="chain" id="PRO_5043691796" evidence="2">
    <location>
        <begin position="23"/>
        <end position="1591"/>
    </location>
</feature>
<sequence>MEICFRMTSLFLFLSLVSLTLGSKEKAKVTPLYNWIQEDFQCKPAEGSIPLPSGTKTVQEICGDFQWIIAVDDINDDGFNGTYTAWMVTLDVSEGFNVGIIYSETVEVPVGENALDLTESVKVKEFRYPEGFAEKGPCGGIMLMAGISFEPFESPELGGKVGQERKEKLRIQCEDGEPDLTMRISPEKYSELKFPDVNLTKEIFEMFNESRSLMNATGLMGSVNPAGMAMMGGQMMDSLKMMTSQMSQMIQHGDVSVGNRGQMGGVPMNLAPVVNGVAEVLMTVLQEVMERIQDSELSQSHKEKVVEILQEAFQDVEGNGPNGNEEEMANMVQNVGRMLVQAQAHGLRGMGMNPASVAHSMIKSLMKSKMTMKCMKLMHQIMAYTAANWTKIEPSDTKSLKDQIPDLSVAVRVDSGPNVLSRTAMDGLNVWAYLKRLSMKDLKFHMQMGDEEMSDEDTVTWLKPALGDLIHPGNILLQETPLSWTPEIDANGKEVNINKLYLRETDICGPAMIVFMVDPTTQETQDPNYGNNFITIPVFVDCHRAAMRKAGKNIGKVCSATPEYLQNGQKAYFVKGDFESGNQLTVYDANSRSFKQVDSKSPEYWYLNIHGANMERIVERVGEYFKAIDYCDPEEKMQDMKEKTLLAMYSNFVWDVQLAILNNMTDGEASSGLTDYEIEQAEIMRSLVQGWGTLLDVLKDNKIPLLWDAMDGMMAFKAMLKEGMKNSFKSIIHMVQMQEVMKRFGGGSGSGSSSSEEKGSEEGEGSSSEEGMEGSGDDSEEDSEEDGEEDMFANLKQLLRDRDQNDDMDMFFGGYDLYGGDAGDDMYDLRSLLSDSRGNSDDAFRNMLSGMGQQSNNWMNQMGMQNFPQDFRVTGENGMGSQGTFQDTIRNALNNLAGGGITPGANGMNFQSTGGFQDNIKNFLENMGGTGGGAQENAQNFLSNMGTGGADFTSSIQNALNNLMGNMPSSSSGMSSFGSSSFGDSSFGGMTGKRKKRDAPGMPEQMDEVKRMIKGMGQAMGMMGMGGGEGDMKKKILRHITGDCPALENEDLMGREKVSAMMNCMLQPGRRWMLPGAEPVVSVNLPRIIRGLVWKDRSAAPAYLAKLEDYELDNIGNALDLLLRGEGPDIMDYCRVAKNFSNAWKEMRKAAQMYGATPCRIQDIENHLEDLIEALDADIASASTYAANFTDFDEEKFVNSLTFVKKMITMMSESDDAKWQLVDLVNKKMKCMAAGSKMLHAYGKRDKMDDMEKMKQMKCQQKAASVIVNEFQKKGEQMAKLMGEEEADRVMKIANTTKDAPPIFYKVDKEKQMILRGDFSGLNGQLYWSPIAACTCKEGERRGRGFGGPGRGRGPSMGRKPGMGGPGGWSGSGDGGWSGSGDGGWRGSGDGDWRGSGDGNWGGSGDGNWDRDGNWGGEGSGEWDDYNYNYDNNSSYDDYSSGDHNTTYVDYYDGNETMNESMAYQRRQNMQDFFHGLTLIMKETGSMDPAILEELLNHEDASGLEDPMFLQYLTSEQRKEMVPTDDGKINTTYFKSMMEGFFQGVLQDMDMTQENVKALAEDDEQMEEIGKGLLQKFCDHTGAPLCEERSK</sequence>
<feature type="compositionally biased region" description="Gly residues" evidence="1">
    <location>
        <begin position="1396"/>
        <end position="1406"/>
    </location>
</feature>
<feature type="compositionally biased region" description="Low complexity" evidence="1">
    <location>
        <begin position="969"/>
        <end position="988"/>
    </location>
</feature>
<gene>
    <name evidence="3" type="ORF">CTOB1V02_LOCUS2462</name>
</gene>
<reference evidence="3" key="1">
    <citation type="submission" date="2020-11" db="EMBL/GenBank/DDBJ databases">
        <authorList>
            <person name="Tran Van P."/>
        </authorList>
    </citation>
    <scope>NUCLEOTIDE SEQUENCE</scope>
</reference>